<name>A0A518DSS5_9BACT</name>
<dbReference type="InterPro" id="IPR018768">
    <property type="entry name" value="DUF2344"/>
</dbReference>
<dbReference type="Pfam" id="PF10105">
    <property type="entry name" value="DUF2344"/>
    <property type="match status" value="1"/>
</dbReference>
<sequence>MNRYRVSIRFRKEGDLRLIGHWDPVRAYERLFRRTRFQLRMTDSFLPELRMQSAAVSGRKLEDADEVAEIELTEPLSAEELLETFPLQPPQGKVVADVDPPPAFPVAGRLHYLESLDPRQPFSTGRRGECHAAFARVASSEGTSQSIARRVAQEPLGIQGKNRLPAVSNDRWPFGRAPRRSRRARPGQPGIARPQSQTNLGGDRVIMLAFWSLARPLMRIVSHPERTHSHEKGNARQCVATGRVPDCHH</sequence>
<dbReference type="RefSeq" id="WP_145053676.1">
    <property type="nucleotide sequence ID" value="NZ_CP036433.1"/>
</dbReference>
<evidence type="ECO:0000256" key="1">
    <source>
        <dbReference type="SAM" id="MobiDB-lite"/>
    </source>
</evidence>
<organism evidence="3 4">
    <name type="scientific">Lignipirellula cremea</name>
    <dbReference type="NCBI Taxonomy" id="2528010"/>
    <lineage>
        <taxon>Bacteria</taxon>
        <taxon>Pseudomonadati</taxon>
        <taxon>Planctomycetota</taxon>
        <taxon>Planctomycetia</taxon>
        <taxon>Pirellulales</taxon>
        <taxon>Pirellulaceae</taxon>
        <taxon>Lignipirellula</taxon>
    </lineage>
</organism>
<evidence type="ECO:0000313" key="4">
    <source>
        <dbReference type="Proteomes" id="UP000317648"/>
    </source>
</evidence>
<keyword evidence="4" id="KW-1185">Reference proteome</keyword>
<gene>
    <name evidence="3" type="ORF">Pla8534_26980</name>
</gene>
<proteinExistence type="predicted"/>
<dbReference type="Proteomes" id="UP000317648">
    <property type="component" value="Chromosome"/>
</dbReference>
<feature type="domain" description="DUF2344" evidence="2">
    <location>
        <begin position="5"/>
        <end position="99"/>
    </location>
</feature>
<evidence type="ECO:0000313" key="3">
    <source>
        <dbReference type="EMBL" id="QDU94890.1"/>
    </source>
</evidence>
<dbReference type="AlphaFoldDB" id="A0A518DSS5"/>
<dbReference type="KEGG" id="lcre:Pla8534_26980"/>
<protein>
    <recommendedName>
        <fullName evidence="2">DUF2344 domain-containing protein</fullName>
    </recommendedName>
</protein>
<evidence type="ECO:0000259" key="2">
    <source>
        <dbReference type="Pfam" id="PF10105"/>
    </source>
</evidence>
<feature type="region of interest" description="Disordered" evidence="1">
    <location>
        <begin position="162"/>
        <end position="199"/>
    </location>
</feature>
<dbReference type="OrthoDB" id="9780488at2"/>
<accession>A0A518DSS5</accession>
<reference evidence="3 4" key="1">
    <citation type="submission" date="2019-02" db="EMBL/GenBank/DDBJ databases">
        <title>Deep-cultivation of Planctomycetes and their phenomic and genomic characterization uncovers novel biology.</title>
        <authorList>
            <person name="Wiegand S."/>
            <person name="Jogler M."/>
            <person name="Boedeker C."/>
            <person name="Pinto D."/>
            <person name="Vollmers J."/>
            <person name="Rivas-Marin E."/>
            <person name="Kohn T."/>
            <person name="Peeters S.H."/>
            <person name="Heuer A."/>
            <person name="Rast P."/>
            <person name="Oberbeckmann S."/>
            <person name="Bunk B."/>
            <person name="Jeske O."/>
            <person name="Meyerdierks A."/>
            <person name="Storesund J.E."/>
            <person name="Kallscheuer N."/>
            <person name="Luecker S."/>
            <person name="Lage O.M."/>
            <person name="Pohl T."/>
            <person name="Merkel B.J."/>
            <person name="Hornburger P."/>
            <person name="Mueller R.-W."/>
            <person name="Bruemmer F."/>
            <person name="Labrenz M."/>
            <person name="Spormann A.M."/>
            <person name="Op den Camp H."/>
            <person name="Overmann J."/>
            <person name="Amann R."/>
            <person name="Jetten M.S.M."/>
            <person name="Mascher T."/>
            <person name="Medema M.H."/>
            <person name="Devos D.P."/>
            <person name="Kaster A.-K."/>
            <person name="Ovreas L."/>
            <person name="Rohde M."/>
            <person name="Galperin M.Y."/>
            <person name="Jogler C."/>
        </authorList>
    </citation>
    <scope>NUCLEOTIDE SEQUENCE [LARGE SCALE GENOMIC DNA]</scope>
    <source>
        <strain evidence="3 4">Pla85_3_4</strain>
    </source>
</reference>
<dbReference type="EMBL" id="CP036433">
    <property type="protein sequence ID" value="QDU94890.1"/>
    <property type="molecule type" value="Genomic_DNA"/>
</dbReference>